<dbReference type="InterPro" id="IPR027640">
    <property type="entry name" value="Kinesin-like_fam"/>
</dbReference>
<protein>
    <submittedName>
        <fullName evidence="6">Kinesin-like protein KIFC3</fullName>
    </submittedName>
</protein>
<dbReference type="InterPro" id="IPR027417">
    <property type="entry name" value="P-loop_NTPase"/>
</dbReference>
<keyword evidence="5" id="KW-1185">Reference proteome</keyword>
<reference evidence="6" key="1">
    <citation type="submission" date="2025-08" db="UniProtKB">
        <authorList>
            <consortium name="RefSeq"/>
        </authorList>
    </citation>
    <scope>IDENTIFICATION</scope>
    <source>
        <tissue evidence="6">Gonads</tissue>
    </source>
</reference>
<evidence type="ECO:0000256" key="3">
    <source>
        <dbReference type="SAM" id="MobiDB-lite"/>
    </source>
</evidence>
<proteinExistence type="predicted"/>
<dbReference type="GO" id="GO:0005524">
    <property type="term" value="F:ATP binding"/>
    <property type="evidence" value="ECO:0007669"/>
    <property type="project" value="UniProtKB-KW"/>
</dbReference>
<dbReference type="OrthoDB" id="3176171at2759"/>
<feature type="region of interest" description="Disordered" evidence="3">
    <location>
        <begin position="218"/>
        <end position="237"/>
    </location>
</feature>
<dbReference type="GO" id="GO:0003777">
    <property type="term" value="F:microtubule motor activity"/>
    <property type="evidence" value="ECO:0007669"/>
    <property type="project" value="InterPro"/>
</dbReference>
<dbReference type="Pfam" id="PF16796">
    <property type="entry name" value="Microtub_bd"/>
    <property type="match status" value="1"/>
</dbReference>
<keyword evidence="1" id="KW-0547">Nucleotide-binding</keyword>
<dbReference type="InterPro" id="IPR031852">
    <property type="entry name" value="Vik1/Cik1_MT-bd"/>
</dbReference>
<evidence type="ECO:0000256" key="1">
    <source>
        <dbReference type="ARBA" id="ARBA00022741"/>
    </source>
</evidence>
<dbReference type="GeneID" id="106150358"/>
<dbReference type="KEGG" id="lak:106150358"/>
<organism evidence="5 6">
    <name type="scientific">Lingula anatina</name>
    <name type="common">Brachiopod</name>
    <name type="synonym">Lingula unguis</name>
    <dbReference type="NCBI Taxonomy" id="7574"/>
    <lineage>
        <taxon>Eukaryota</taxon>
        <taxon>Metazoa</taxon>
        <taxon>Spiralia</taxon>
        <taxon>Lophotrochozoa</taxon>
        <taxon>Brachiopoda</taxon>
        <taxon>Linguliformea</taxon>
        <taxon>Lingulata</taxon>
        <taxon>Lingulida</taxon>
        <taxon>Linguloidea</taxon>
        <taxon>Lingulidae</taxon>
        <taxon>Lingula</taxon>
    </lineage>
</organism>
<evidence type="ECO:0000313" key="5">
    <source>
        <dbReference type="Proteomes" id="UP000085678"/>
    </source>
</evidence>
<dbReference type="InterPro" id="IPR036961">
    <property type="entry name" value="Kinesin_motor_dom_sf"/>
</dbReference>
<evidence type="ECO:0000256" key="2">
    <source>
        <dbReference type="ARBA" id="ARBA00022840"/>
    </source>
</evidence>
<dbReference type="PANTHER" id="PTHR47972:SF28">
    <property type="entry name" value="KINESIN-LIKE PROTEIN KLP-3"/>
    <property type="match status" value="1"/>
</dbReference>
<evidence type="ECO:0000259" key="4">
    <source>
        <dbReference type="Pfam" id="PF16796"/>
    </source>
</evidence>
<dbReference type="RefSeq" id="XP_013378555.1">
    <property type="nucleotide sequence ID" value="XM_013523101.1"/>
</dbReference>
<dbReference type="PANTHER" id="PTHR47972">
    <property type="entry name" value="KINESIN-LIKE PROTEIN KLP-3"/>
    <property type="match status" value="1"/>
</dbReference>
<gene>
    <name evidence="6" type="primary">LOC106150358</name>
</gene>
<dbReference type="GO" id="GO:0007018">
    <property type="term" value="P:microtubule-based movement"/>
    <property type="evidence" value="ECO:0007669"/>
    <property type="project" value="InterPro"/>
</dbReference>
<accession>A0A1S3GXG5</accession>
<dbReference type="Gene3D" id="3.40.850.10">
    <property type="entry name" value="Kinesin motor domain"/>
    <property type="match status" value="1"/>
</dbReference>
<dbReference type="InParanoid" id="A0A1S3GXG5"/>
<dbReference type="GO" id="GO:0015630">
    <property type="term" value="C:microtubule cytoskeleton"/>
    <property type="evidence" value="ECO:0007669"/>
    <property type="project" value="TreeGrafter"/>
</dbReference>
<feature type="domain" description="Spindle pole body-associated protein Vik1/Cik1 microtubule binding" evidence="4">
    <location>
        <begin position="541"/>
        <end position="620"/>
    </location>
</feature>
<dbReference type="GO" id="GO:0008017">
    <property type="term" value="F:microtubule binding"/>
    <property type="evidence" value="ECO:0007669"/>
    <property type="project" value="InterPro"/>
</dbReference>
<dbReference type="STRING" id="7574.A0A1S3GXG5"/>
<sequence>MAYQGGTPSHMMGLKHREPVFKTPMTFSPRLVGEQARPSPSRVDVWREQLGLDDDPYGCNGQPDMPSSDEEELEQYQPQETCSMIEYQALKKELEERNSQRDELLYKIKMLNDKGKNYKARLVKEENNKKQQIKIMRKTHESHLEAKQNLVQNLQDVIDEQEAKIFQLEAEIKGDASRRSKPPSAVNKLVDQIQHLESEKAELTGQLLTAQAELQNFRSEKEEQDRTTKSAINKLEKDNRSLQEEVVGLRNSQGNGSTDTEKQLLKLEQDCDRLQRELSESRRLQPKQPYNYAAENAKIKKLEEENEHLKNRVLELETDCAIKQKELSDLKLKHKEDIHRLTSENVGVNKQLRQMRQDLTSQQSKEPQVHTKVEKVEVESEASKKALAEAMAEKDKLRNQITTYQRMYNDSNKQLTAEKIKVTDLEKRLKEYEKQMEVVKSEMMREMKQLEQTKSHAVDQAAKRAEEKMMSLNANYTRAKLGLQMLWPQFTQLVKEHKALKKDMSAFPLLIKQTVGMTLKEISKAVHNVSEYNKELVRKYKKEMQLRKKYHNELVELKGNIRVFCRVRPNIREDGSGQQAQSVVSYDQDDDGLLFINNKGGRLQTFEMDKVFTEDSTQTEGKQTHEDIFKSLSTREPAQGGKVGVSGFQPNLLYGGILGSYS</sequence>
<dbReference type="AlphaFoldDB" id="A0A1S3GXG5"/>
<dbReference type="Proteomes" id="UP000085678">
    <property type="component" value="Unplaced"/>
</dbReference>
<name>A0A1S3GXG5_LINAN</name>
<keyword evidence="2" id="KW-0067">ATP-binding</keyword>
<dbReference type="SUPFAM" id="SSF52540">
    <property type="entry name" value="P-loop containing nucleoside triphosphate hydrolases"/>
    <property type="match status" value="1"/>
</dbReference>
<evidence type="ECO:0000313" key="6">
    <source>
        <dbReference type="RefSeq" id="XP_013378555.1"/>
    </source>
</evidence>